<accession>A0A1I3BLZ3</accession>
<dbReference type="SUPFAM" id="SSF53850">
    <property type="entry name" value="Periplasmic binding protein-like II"/>
    <property type="match status" value="1"/>
</dbReference>
<dbReference type="STRING" id="1114924.SAMN05216258_101188"/>
<dbReference type="PANTHER" id="PTHR30346">
    <property type="entry name" value="TRANSCRIPTIONAL DUAL REGULATOR HCAR-RELATED"/>
    <property type="match status" value="1"/>
</dbReference>
<dbReference type="InterPro" id="IPR005119">
    <property type="entry name" value="LysR_subst-bd"/>
</dbReference>
<dbReference type="PRINTS" id="PR00039">
    <property type="entry name" value="HTHLYSR"/>
</dbReference>
<evidence type="ECO:0000256" key="3">
    <source>
        <dbReference type="ARBA" id="ARBA00023125"/>
    </source>
</evidence>
<dbReference type="InterPro" id="IPR036388">
    <property type="entry name" value="WH-like_DNA-bd_sf"/>
</dbReference>
<dbReference type="Gene3D" id="1.10.10.10">
    <property type="entry name" value="Winged helix-like DNA-binding domain superfamily/Winged helix DNA-binding domain"/>
    <property type="match status" value="1"/>
</dbReference>
<dbReference type="PROSITE" id="PS50931">
    <property type="entry name" value="HTH_LYSR"/>
    <property type="match status" value="1"/>
</dbReference>
<dbReference type="GO" id="GO:0003700">
    <property type="term" value="F:DNA-binding transcription factor activity"/>
    <property type="evidence" value="ECO:0007669"/>
    <property type="project" value="InterPro"/>
</dbReference>
<keyword evidence="3 6" id="KW-0238">DNA-binding</keyword>
<dbReference type="InterPro" id="IPR000847">
    <property type="entry name" value="LysR_HTH_N"/>
</dbReference>
<organism evidence="6 7">
    <name type="scientific">Albimonas pacifica</name>
    <dbReference type="NCBI Taxonomy" id="1114924"/>
    <lineage>
        <taxon>Bacteria</taxon>
        <taxon>Pseudomonadati</taxon>
        <taxon>Pseudomonadota</taxon>
        <taxon>Alphaproteobacteria</taxon>
        <taxon>Rhodobacterales</taxon>
        <taxon>Paracoccaceae</taxon>
        <taxon>Albimonas</taxon>
    </lineage>
</organism>
<dbReference type="OrthoDB" id="9815174at2"/>
<dbReference type="EMBL" id="FOQH01000001">
    <property type="protein sequence ID" value="SFH63288.1"/>
    <property type="molecule type" value="Genomic_DNA"/>
</dbReference>
<dbReference type="CDD" id="cd08414">
    <property type="entry name" value="PBP2_LTTR_aromatics_like"/>
    <property type="match status" value="1"/>
</dbReference>
<dbReference type="PANTHER" id="PTHR30346:SF0">
    <property type="entry name" value="HCA OPERON TRANSCRIPTIONAL ACTIVATOR HCAR"/>
    <property type="match status" value="1"/>
</dbReference>
<dbReference type="Proteomes" id="UP000199377">
    <property type="component" value="Unassembled WGS sequence"/>
</dbReference>
<dbReference type="RefSeq" id="WP_092856924.1">
    <property type="nucleotide sequence ID" value="NZ_FOQH01000001.1"/>
</dbReference>
<name>A0A1I3BLZ3_9RHOB</name>
<sequence length="293" mass="31651">MDTRQMAWFVALGETLHFGRAAERVHMSQPAFSRRIAELERDLGARLVERDSRNVSLTPAGARFLFDAREVLARFEAACRDARLVALGEKGELRLGFMMHAAHRLVPRLAGLYAERRPAVRLILEETTPAEIEVRMRRGELDAAVTFLGRPDPALEALPLLRDRLRLAAPEGHPLAGRERIRPADLAGEALIAAPASTAAPLREAIEGWCAGLSTPPRFAYEPRLQQTILRLVAAGLGVALVPGSICDDRIPGVASVALEAAPQLDVVLLVARAGANPAVAPLVELAADFRGG</sequence>
<dbReference type="Pfam" id="PF03466">
    <property type="entry name" value="LysR_substrate"/>
    <property type="match status" value="1"/>
</dbReference>
<evidence type="ECO:0000313" key="7">
    <source>
        <dbReference type="Proteomes" id="UP000199377"/>
    </source>
</evidence>
<dbReference type="InterPro" id="IPR036390">
    <property type="entry name" value="WH_DNA-bd_sf"/>
</dbReference>
<keyword evidence="2" id="KW-0805">Transcription regulation</keyword>
<dbReference type="Pfam" id="PF00126">
    <property type="entry name" value="HTH_1"/>
    <property type="match status" value="1"/>
</dbReference>
<proteinExistence type="inferred from homology"/>
<feature type="domain" description="HTH lysR-type" evidence="5">
    <location>
        <begin position="1"/>
        <end position="58"/>
    </location>
</feature>
<evidence type="ECO:0000256" key="4">
    <source>
        <dbReference type="ARBA" id="ARBA00023163"/>
    </source>
</evidence>
<dbReference type="GO" id="GO:0003677">
    <property type="term" value="F:DNA binding"/>
    <property type="evidence" value="ECO:0007669"/>
    <property type="project" value="UniProtKB-KW"/>
</dbReference>
<dbReference type="GO" id="GO:0032993">
    <property type="term" value="C:protein-DNA complex"/>
    <property type="evidence" value="ECO:0007669"/>
    <property type="project" value="TreeGrafter"/>
</dbReference>
<dbReference type="AlphaFoldDB" id="A0A1I3BLZ3"/>
<keyword evidence="7" id="KW-1185">Reference proteome</keyword>
<dbReference type="FunFam" id="1.10.10.10:FF:000001">
    <property type="entry name" value="LysR family transcriptional regulator"/>
    <property type="match status" value="1"/>
</dbReference>
<evidence type="ECO:0000256" key="1">
    <source>
        <dbReference type="ARBA" id="ARBA00009437"/>
    </source>
</evidence>
<dbReference type="SUPFAM" id="SSF46785">
    <property type="entry name" value="Winged helix' DNA-binding domain"/>
    <property type="match status" value="1"/>
</dbReference>
<comment type="similarity">
    <text evidence="1">Belongs to the LysR transcriptional regulatory family.</text>
</comment>
<reference evidence="6 7" key="1">
    <citation type="submission" date="2016-10" db="EMBL/GenBank/DDBJ databases">
        <authorList>
            <person name="de Groot N.N."/>
        </authorList>
    </citation>
    <scope>NUCLEOTIDE SEQUENCE [LARGE SCALE GENOMIC DNA]</scope>
    <source>
        <strain evidence="6 7">CGMCC 1.11030</strain>
    </source>
</reference>
<evidence type="ECO:0000256" key="2">
    <source>
        <dbReference type="ARBA" id="ARBA00023015"/>
    </source>
</evidence>
<protein>
    <submittedName>
        <fullName evidence="6">DNA-binding transcriptional regulator, LysR family</fullName>
    </submittedName>
</protein>
<keyword evidence="4" id="KW-0804">Transcription</keyword>
<gene>
    <name evidence="6" type="ORF">SAMN05216258_101188</name>
</gene>
<evidence type="ECO:0000259" key="5">
    <source>
        <dbReference type="PROSITE" id="PS50931"/>
    </source>
</evidence>
<evidence type="ECO:0000313" key="6">
    <source>
        <dbReference type="EMBL" id="SFH63288.1"/>
    </source>
</evidence>
<dbReference type="Gene3D" id="3.40.190.10">
    <property type="entry name" value="Periplasmic binding protein-like II"/>
    <property type="match status" value="2"/>
</dbReference>